<accession>A0ABP9HXC0</accession>
<proteinExistence type="predicted"/>
<reference evidence="3" key="1">
    <citation type="journal article" date="2019" name="Int. J. Syst. Evol. Microbiol.">
        <title>The Global Catalogue of Microorganisms (GCM) 10K type strain sequencing project: providing services to taxonomists for standard genome sequencing and annotation.</title>
        <authorList>
            <consortium name="The Broad Institute Genomics Platform"/>
            <consortium name="The Broad Institute Genome Sequencing Center for Infectious Disease"/>
            <person name="Wu L."/>
            <person name="Ma J."/>
        </authorList>
    </citation>
    <scope>NUCLEOTIDE SEQUENCE [LARGE SCALE GENOMIC DNA]</scope>
    <source>
        <strain evidence="3">JCM 17657</strain>
    </source>
</reference>
<evidence type="ECO:0000256" key="1">
    <source>
        <dbReference type="SAM" id="Phobius"/>
    </source>
</evidence>
<gene>
    <name evidence="2" type="ORF">GCM10023257_18110</name>
</gene>
<dbReference type="EMBL" id="BAABIV010000006">
    <property type="protein sequence ID" value="GAA4980251.1"/>
    <property type="molecule type" value="Genomic_DNA"/>
</dbReference>
<keyword evidence="1" id="KW-0812">Transmembrane</keyword>
<feature type="transmembrane region" description="Helical" evidence="1">
    <location>
        <begin position="60"/>
        <end position="77"/>
    </location>
</feature>
<protein>
    <recommendedName>
        <fullName evidence="4">Integral membrane protein</fullName>
    </recommendedName>
</protein>
<comment type="caution">
    <text evidence="2">The sequence shown here is derived from an EMBL/GenBank/DDBJ whole genome shotgun (WGS) entry which is preliminary data.</text>
</comment>
<name>A0ABP9HXC0_9ACTN</name>
<evidence type="ECO:0000313" key="2">
    <source>
        <dbReference type="EMBL" id="GAA4980251.1"/>
    </source>
</evidence>
<keyword evidence="1" id="KW-0472">Membrane</keyword>
<feature type="transmembrane region" description="Helical" evidence="1">
    <location>
        <begin position="83"/>
        <end position="101"/>
    </location>
</feature>
<evidence type="ECO:0000313" key="3">
    <source>
        <dbReference type="Proteomes" id="UP001500610"/>
    </source>
</evidence>
<keyword evidence="3" id="KW-1185">Reference proteome</keyword>
<sequence>MRAMEARQDSEADTSRVLEDTAMMLLKIAQRYAEGRTLALLDPDDLANVTPAQSREWMRLVALGLIVTGTVAGALLAGLPEAAATPLIGVISLLTWSVLYGGRMVGADLVDVLRGQSRG</sequence>
<keyword evidence="1" id="KW-1133">Transmembrane helix</keyword>
<organism evidence="2 3">
    <name type="scientific">Streptomyces hyderabadensis</name>
    <dbReference type="NCBI Taxonomy" id="598549"/>
    <lineage>
        <taxon>Bacteria</taxon>
        <taxon>Bacillati</taxon>
        <taxon>Actinomycetota</taxon>
        <taxon>Actinomycetes</taxon>
        <taxon>Kitasatosporales</taxon>
        <taxon>Streptomycetaceae</taxon>
        <taxon>Streptomyces</taxon>
    </lineage>
</organism>
<dbReference type="Proteomes" id="UP001500610">
    <property type="component" value="Unassembled WGS sequence"/>
</dbReference>
<evidence type="ECO:0008006" key="4">
    <source>
        <dbReference type="Google" id="ProtNLM"/>
    </source>
</evidence>